<evidence type="ECO:0000256" key="2">
    <source>
        <dbReference type="SAM" id="MobiDB-lite"/>
    </source>
</evidence>
<protein>
    <submittedName>
        <fullName evidence="3">Uncharacterized protein</fullName>
    </submittedName>
</protein>
<dbReference type="AlphaFoldDB" id="A0A9D3NYS2"/>
<organism evidence="3 4">
    <name type="scientific">Hemibagrus wyckioides</name>
    <dbReference type="NCBI Taxonomy" id="337641"/>
    <lineage>
        <taxon>Eukaryota</taxon>
        <taxon>Metazoa</taxon>
        <taxon>Chordata</taxon>
        <taxon>Craniata</taxon>
        <taxon>Vertebrata</taxon>
        <taxon>Euteleostomi</taxon>
        <taxon>Actinopterygii</taxon>
        <taxon>Neopterygii</taxon>
        <taxon>Teleostei</taxon>
        <taxon>Ostariophysi</taxon>
        <taxon>Siluriformes</taxon>
        <taxon>Bagridae</taxon>
        <taxon>Hemibagrus</taxon>
    </lineage>
</organism>
<comment type="caution">
    <text evidence="3">The sequence shown here is derived from an EMBL/GenBank/DDBJ whole genome shotgun (WGS) entry which is preliminary data.</text>
</comment>
<accession>A0A9D3NYS2</accession>
<dbReference type="EMBL" id="JAHKSW010000006">
    <property type="protein sequence ID" value="KAG7331006.1"/>
    <property type="molecule type" value="Genomic_DNA"/>
</dbReference>
<reference evidence="3 4" key="1">
    <citation type="submission" date="2021-06" db="EMBL/GenBank/DDBJ databases">
        <title>Chromosome-level genome assembly of the red-tail catfish (Hemibagrus wyckioides).</title>
        <authorList>
            <person name="Shao F."/>
        </authorList>
    </citation>
    <scope>NUCLEOTIDE SEQUENCE [LARGE SCALE GENOMIC DNA]</scope>
    <source>
        <strain evidence="3">EC202008001</strain>
        <tissue evidence="3">Blood</tissue>
    </source>
</reference>
<evidence type="ECO:0000313" key="3">
    <source>
        <dbReference type="EMBL" id="KAG7331006.1"/>
    </source>
</evidence>
<feature type="region of interest" description="Disordered" evidence="2">
    <location>
        <begin position="323"/>
        <end position="346"/>
    </location>
</feature>
<evidence type="ECO:0000256" key="1">
    <source>
        <dbReference type="SAM" id="Coils"/>
    </source>
</evidence>
<keyword evidence="4" id="KW-1185">Reference proteome</keyword>
<sequence>MDVNLTISLMRGQMGVVIEKAVNTAVETVLGEMIRVMSLKFEQLRREMTSKEKENEDIRKMLESTRCQMKILRQKYVNALNSKDDRHAFAPHRHTLGQMNATRHTAGQLDTSGHLDPSRHSAGQLDPSRHSAGQLDPSRHSAGQLDPSRHSAGPLDPTRHSAGPLDPNRHSAGPLDPTRHSAGPLDPTRPPAGPLDPTRHPAGPLDPTRHSASQLDPNRHVAGPLDPSRHSAGQLDPSRHSAGQLDPSRHSASQLDPSRHAAGQLDPTRHAAGQLDPTRHTAGQLDPTRHAAGPLDPTRHTASQLDTARAHQITADHMVLPRRRTSNTGSPCAEPLTLALKPRNPDPTPAALPVSKTHKVIHEAVPTESCQVAEMYNEEMPGIKVHLKVENSSTNAAESMDPLWGQTPQTSTEAEHTEIADPNLQPVPHTSEAPNSAMADCRESVLKIKEEEAEVEIIEVKEEQVEPSTSELPRLELHQHLAGGMAIELPMTQQCIQIPSVTEPAFLGVDPSAYSESQLAVADAQRQMHPFCKDLMLYEDYKRKRIEVRKRSETRRRELERTLPQALLADLVKERREKTRLRVARWRAKRKLQACLMAQAAQFNSTQAIYAQRNGRRRGGAAPQHGGIGLGTAQSETGVYTMPLQMGTSPLLAAQRLTMAEGQTQPGASVFVQQRPSVAGSETYQ</sequence>
<feature type="coiled-coil region" evidence="1">
    <location>
        <begin position="34"/>
        <end position="75"/>
    </location>
</feature>
<gene>
    <name evidence="3" type="ORF">KOW79_004975</name>
</gene>
<dbReference type="OrthoDB" id="8958382at2759"/>
<feature type="region of interest" description="Disordered" evidence="2">
    <location>
        <begin position="107"/>
        <end position="307"/>
    </location>
</feature>
<proteinExistence type="predicted"/>
<dbReference type="Proteomes" id="UP000824219">
    <property type="component" value="Linkage Group LG06"/>
</dbReference>
<keyword evidence="1" id="KW-0175">Coiled coil</keyword>
<name>A0A9D3NYS2_9TELE</name>
<evidence type="ECO:0000313" key="4">
    <source>
        <dbReference type="Proteomes" id="UP000824219"/>
    </source>
</evidence>